<proteinExistence type="predicted"/>
<name>A0A484GIW7_SOUCH</name>
<dbReference type="Proteomes" id="UP000295264">
    <property type="component" value="Unassembled WGS sequence"/>
</dbReference>
<feature type="region of interest" description="Disordered" evidence="1">
    <location>
        <begin position="30"/>
        <end position="50"/>
    </location>
</feature>
<reference evidence="3 4" key="1">
    <citation type="journal article" date="2018" name="Genomics">
        <title>Molecular footprints of inshore aquatic adaptation in Indo-Pacific humpback dolphin (Sousa chinensis).</title>
        <authorList>
            <person name="Ming Y."/>
            <person name="Jian J."/>
            <person name="Yu F."/>
            <person name="Yu X."/>
            <person name="Wang J."/>
            <person name="Liu W."/>
        </authorList>
    </citation>
    <scope>NUCLEOTIDE SEQUENCE [LARGE SCALE GENOMIC DNA]</scope>
    <source>
        <strain evidence="3">MY-2018</strain>
        <tissue evidence="3">Skin</tissue>
    </source>
</reference>
<evidence type="ECO:0000313" key="3">
    <source>
        <dbReference type="EMBL" id="TEA35469.1"/>
    </source>
</evidence>
<feature type="signal peptide" evidence="2">
    <location>
        <begin position="1"/>
        <end position="16"/>
    </location>
</feature>
<organism evidence="3 4">
    <name type="scientific">Sousa chinensis</name>
    <name type="common">Indo-pacific humpbacked dolphin</name>
    <name type="synonym">Steno chinensis</name>
    <dbReference type="NCBI Taxonomy" id="103600"/>
    <lineage>
        <taxon>Eukaryota</taxon>
        <taxon>Metazoa</taxon>
        <taxon>Chordata</taxon>
        <taxon>Craniata</taxon>
        <taxon>Vertebrata</taxon>
        <taxon>Euteleostomi</taxon>
        <taxon>Mammalia</taxon>
        <taxon>Eutheria</taxon>
        <taxon>Laurasiatheria</taxon>
        <taxon>Artiodactyla</taxon>
        <taxon>Whippomorpha</taxon>
        <taxon>Cetacea</taxon>
        <taxon>Odontoceti</taxon>
        <taxon>Delphinidae</taxon>
        <taxon>Sousa</taxon>
    </lineage>
</organism>
<protein>
    <submittedName>
        <fullName evidence="3">Uncharacterized protein</fullName>
    </submittedName>
</protein>
<keyword evidence="4" id="KW-1185">Reference proteome</keyword>
<dbReference type="AlphaFoldDB" id="A0A484GIW7"/>
<evidence type="ECO:0000256" key="1">
    <source>
        <dbReference type="SAM" id="MobiDB-lite"/>
    </source>
</evidence>
<accession>A0A484GIW7</accession>
<feature type="non-terminal residue" evidence="3">
    <location>
        <position position="1"/>
    </location>
</feature>
<sequence length="50" mass="5534">LSCLIIIVWTSLVVQWLRLHAPNGGDLGSIPGQGARSHMPQLRFPMPQIK</sequence>
<keyword evidence="2" id="KW-0732">Signal</keyword>
<gene>
    <name evidence="3" type="ORF">DBR06_SOUSAS20510045</name>
</gene>
<feature type="chain" id="PRO_5019822741" evidence="2">
    <location>
        <begin position="17"/>
        <end position="50"/>
    </location>
</feature>
<comment type="caution">
    <text evidence="3">The sequence shown here is derived from an EMBL/GenBank/DDBJ whole genome shotgun (WGS) entry which is preliminary data.</text>
</comment>
<feature type="non-terminal residue" evidence="3">
    <location>
        <position position="50"/>
    </location>
</feature>
<evidence type="ECO:0000313" key="4">
    <source>
        <dbReference type="Proteomes" id="UP000295264"/>
    </source>
</evidence>
<evidence type="ECO:0000256" key="2">
    <source>
        <dbReference type="SAM" id="SignalP"/>
    </source>
</evidence>
<dbReference type="EMBL" id="QWLN02007406">
    <property type="protein sequence ID" value="TEA35469.1"/>
    <property type="molecule type" value="Genomic_DNA"/>
</dbReference>